<accession>A0AAW1IPS4</accession>
<evidence type="ECO:0008006" key="4">
    <source>
        <dbReference type="Google" id="ProtNLM"/>
    </source>
</evidence>
<feature type="transmembrane region" description="Helical" evidence="1">
    <location>
        <begin position="6"/>
        <end position="28"/>
    </location>
</feature>
<gene>
    <name evidence="2" type="ORF">RND81_09G229800</name>
</gene>
<proteinExistence type="predicted"/>
<comment type="caution">
    <text evidence="2">The sequence shown here is derived from an EMBL/GenBank/DDBJ whole genome shotgun (WGS) entry which is preliminary data.</text>
</comment>
<keyword evidence="1" id="KW-0812">Transmembrane</keyword>
<protein>
    <recommendedName>
        <fullName evidence="4">Secreted protein</fullName>
    </recommendedName>
</protein>
<evidence type="ECO:0000313" key="3">
    <source>
        <dbReference type="Proteomes" id="UP001443914"/>
    </source>
</evidence>
<dbReference type="Proteomes" id="UP001443914">
    <property type="component" value="Unassembled WGS sequence"/>
</dbReference>
<keyword evidence="1" id="KW-1133">Transmembrane helix</keyword>
<keyword evidence="3" id="KW-1185">Reference proteome</keyword>
<evidence type="ECO:0000313" key="2">
    <source>
        <dbReference type="EMBL" id="KAK9691931.1"/>
    </source>
</evidence>
<dbReference type="AlphaFoldDB" id="A0AAW1IPS4"/>
<keyword evidence="1" id="KW-0472">Membrane</keyword>
<dbReference type="EMBL" id="JBDFQZ010000009">
    <property type="protein sequence ID" value="KAK9691931.1"/>
    <property type="molecule type" value="Genomic_DNA"/>
</dbReference>
<name>A0AAW1IPS4_SAPOF</name>
<reference evidence="2" key="1">
    <citation type="submission" date="2024-03" db="EMBL/GenBank/DDBJ databases">
        <title>WGS assembly of Saponaria officinalis var. Norfolk2.</title>
        <authorList>
            <person name="Jenkins J."/>
            <person name="Shu S."/>
            <person name="Grimwood J."/>
            <person name="Barry K."/>
            <person name="Goodstein D."/>
            <person name="Schmutz J."/>
            <person name="Leebens-Mack J."/>
            <person name="Osbourn A."/>
        </authorList>
    </citation>
    <scope>NUCLEOTIDE SEQUENCE [LARGE SCALE GENOMIC DNA]</scope>
    <source>
        <strain evidence="2">JIC</strain>
    </source>
</reference>
<evidence type="ECO:0000256" key="1">
    <source>
        <dbReference type="SAM" id="Phobius"/>
    </source>
</evidence>
<sequence length="112" mass="12297">MCGWSVSAFLIILISDMLFSPYSCLFQLRSCQITLSLFDLSLCHNCVRFLDPVYLNLLSSESFCSKGIINLIASHILSLYNLSGSAQASTSSAMTTMIMCIISGKLEDILPL</sequence>
<organism evidence="2 3">
    <name type="scientific">Saponaria officinalis</name>
    <name type="common">Common soapwort</name>
    <name type="synonym">Lychnis saponaria</name>
    <dbReference type="NCBI Taxonomy" id="3572"/>
    <lineage>
        <taxon>Eukaryota</taxon>
        <taxon>Viridiplantae</taxon>
        <taxon>Streptophyta</taxon>
        <taxon>Embryophyta</taxon>
        <taxon>Tracheophyta</taxon>
        <taxon>Spermatophyta</taxon>
        <taxon>Magnoliopsida</taxon>
        <taxon>eudicotyledons</taxon>
        <taxon>Gunneridae</taxon>
        <taxon>Pentapetalae</taxon>
        <taxon>Caryophyllales</taxon>
        <taxon>Caryophyllaceae</taxon>
        <taxon>Caryophylleae</taxon>
        <taxon>Saponaria</taxon>
    </lineage>
</organism>